<dbReference type="PANTHER" id="PTHR37394:SF1">
    <property type="entry name" value="PROTEIN PARTING DANCERS"/>
    <property type="match status" value="1"/>
</dbReference>
<keyword evidence="1" id="KW-0812">Transmembrane</keyword>
<dbReference type="Proteomes" id="UP001154282">
    <property type="component" value="Unassembled WGS sequence"/>
</dbReference>
<evidence type="ECO:0000256" key="1">
    <source>
        <dbReference type="SAM" id="Phobius"/>
    </source>
</evidence>
<dbReference type="PANTHER" id="PTHR37394">
    <property type="entry name" value="PROTEIN PARTING DANCERS"/>
    <property type="match status" value="1"/>
</dbReference>
<evidence type="ECO:0000313" key="2">
    <source>
        <dbReference type="EMBL" id="CAI0556191.1"/>
    </source>
</evidence>
<sequence>MMSRKWRDEQAPSYIDSVSSFLSENSFDLEFVSIDPDLIFNCEGLSVAFVFVTNWDCGNPELVFNRVQKLEARFKNLYVVVCLPTKEKKDSFQRSYFKFEREIGGPVTFVPIQGLEMGFEKMIKIALSGGACKQEDVTSGMKAEVCVFITFFVINCYLPVLVFLTTLHTFLFHVRR</sequence>
<keyword evidence="1" id="KW-0472">Membrane</keyword>
<organism evidence="2 3">
    <name type="scientific">Linum tenue</name>
    <dbReference type="NCBI Taxonomy" id="586396"/>
    <lineage>
        <taxon>Eukaryota</taxon>
        <taxon>Viridiplantae</taxon>
        <taxon>Streptophyta</taxon>
        <taxon>Embryophyta</taxon>
        <taxon>Tracheophyta</taxon>
        <taxon>Spermatophyta</taxon>
        <taxon>Magnoliopsida</taxon>
        <taxon>eudicotyledons</taxon>
        <taxon>Gunneridae</taxon>
        <taxon>Pentapetalae</taxon>
        <taxon>rosids</taxon>
        <taxon>fabids</taxon>
        <taxon>Malpighiales</taxon>
        <taxon>Linaceae</taxon>
        <taxon>Linum</taxon>
    </lineage>
</organism>
<name>A0AAV0RGK8_9ROSI</name>
<gene>
    <name evidence="2" type="ORF">LITE_LOCUS47880</name>
</gene>
<dbReference type="AlphaFoldDB" id="A0AAV0RGK8"/>
<dbReference type="GO" id="GO:0000712">
    <property type="term" value="P:resolution of meiotic recombination intermediates"/>
    <property type="evidence" value="ECO:0007669"/>
    <property type="project" value="InterPro"/>
</dbReference>
<protein>
    <submittedName>
        <fullName evidence="2">Uncharacterized protein</fullName>
    </submittedName>
</protein>
<dbReference type="InterPro" id="IPR039172">
    <property type="entry name" value="PTD"/>
</dbReference>
<keyword evidence="3" id="KW-1185">Reference proteome</keyword>
<evidence type="ECO:0000313" key="3">
    <source>
        <dbReference type="Proteomes" id="UP001154282"/>
    </source>
</evidence>
<feature type="transmembrane region" description="Helical" evidence="1">
    <location>
        <begin position="145"/>
        <end position="171"/>
    </location>
</feature>
<accession>A0AAV0RGK8</accession>
<dbReference type="EMBL" id="CAMGYJ010000010">
    <property type="protein sequence ID" value="CAI0556191.1"/>
    <property type="molecule type" value="Genomic_DNA"/>
</dbReference>
<proteinExistence type="predicted"/>
<comment type="caution">
    <text evidence="2">The sequence shown here is derived from an EMBL/GenBank/DDBJ whole genome shotgun (WGS) entry which is preliminary data.</text>
</comment>
<reference evidence="2" key="1">
    <citation type="submission" date="2022-08" db="EMBL/GenBank/DDBJ databases">
        <authorList>
            <person name="Gutierrez-Valencia J."/>
        </authorList>
    </citation>
    <scope>NUCLEOTIDE SEQUENCE</scope>
</reference>
<keyword evidence="1" id="KW-1133">Transmembrane helix</keyword>